<dbReference type="Proteomes" id="UP000584867">
    <property type="component" value="Unassembled WGS sequence"/>
</dbReference>
<evidence type="ECO:0000256" key="5">
    <source>
        <dbReference type="ARBA" id="ARBA00023136"/>
    </source>
</evidence>
<dbReference type="AlphaFoldDB" id="A0A7W7ZKQ3"/>
<dbReference type="EMBL" id="JACHIO010000001">
    <property type="protein sequence ID" value="MBB5061740.1"/>
    <property type="molecule type" value="Genomic_DNA"/>
</dbReference>
<protein>
    <submittedName>
        <fullName evidence="8">Membrane protein DedA with SNARE-associated domain</fullName>
    </submittedName>
</protein>
<organism evidence="8 9">
    <name type="scientific">Granulicella mallensis</name>
    <dbReference type="NCBI Taxonomy" id="940614"/>
    <lineage>
        <taxon>Bacteria</taxon>
        <taxon>Pseudomonadati</taxon>
        <taxon>Acidobacteriota</taxon>
        <taxon>Terriglobia</taxon>
        <taxon>Terriglobales</taxon>
        <taxon>Acidobacteriaceae</taxon>
        <taxon>Granulicella</taxon>
    </lineage>
</organism>
<reference evidence="8 9" key="1">
    <citation type="submission" date="2020-08" db="EMBL/GenBank/DDBJ databases">
        <title>Genomic Encyclopedia of Type Strains, Phase IV (KMG-V): Genome sequencing to study the core and pangenomes of soil and plant-associated prokaryotes.</title>
        <authorList>
            <person name="Whitman W."/>
        </authorList>
    </citation>
    <scope>NUCLEOTIDE SEQUENCE [LARGE SCALE GENOMIC DNA]</scope>
    <source>
        <strain evidence="8 9">X5P3</strain>
    </source>
</reference>
<feature type="transmembrane region" description="Helical" evidence="6">
    <location>
        <begin position="54"/>
        <end position="75"/>
    </location>
</feature>
<dbReference type="Pfam" id="PF09335">
    <property type="entry name" value="VTT_dom"/>
    <property type="match status" value="1"/>
</dbReference>
<feature type="transmembrane region" description="Helical" evidence="6">
    <location>
        <begin position="140"/>
        <end position="159"/>
    </location>
</feature>
<accession>A0A7W7ZKQ3</accession>
<keyword evidence="3 6" id="KW-0812">Transmembrane</keyword>
<evidence type="ECO:0000256" key="2">
    <source>
        <dbReference type="ARBA" id="ARBA00022475"/>
    </source>
</evidence>
<dbReference type="PANTHER" id="PTHR42709:SF6">
    <property type="entry name" value="UNDECAPRENYL PHOSPHATE TRANSPORTER A"/>
    <property type="match status" value="1"/>
</dbReference>
<feature type="transmembrane region" description="Helical" evidence="6">
    <location>
        <begin position="104"/>
        <end position="128"/>
    </location>
</feature>
<keyword evidence="4 6" id="KW-1133">Transmembrane helix</keyword>
<name>A0A7W7ZKQ3_9BACT</name>
<evidence type="ECO:0000313" key="9">
    <source>
        <dbReference type="Proteomes" id="UP000584867"/>
    </source>
</evidence>
<keyword evidence="2" id="KW-1003">Cell membrane</keyword>
<keyword evidence="5 6" id="KW-0472">Membrane</keyword>
<comment type="subcellular location">
    <subcellularLocation>
        <location evidence="1">Cell membrane</location>
        <topology evidence="1">Multi-pass membrane protein</topology>
    </subcellularLocation>
</comment>
<dbReference type="InterPro" id="IPR051311">
    <property type="entry name" value="DedA_domain"/>
</dbReference>
<dbReference type="GO" id="GO:0005886">
    <property type="term" value="C:plasma membrane"/>
    <property type="evidence" value="ECO:0007669"/>
    <property type="project" value="UniProtKB-SubCell"/>
</dbReference>
<dbReference type="InterPro" id="IPR032816">
    <property type="entry name" value="VTT_dom"/>
</dbReference>
<feature type="domain" description="VTT" evidence="7">
    <location>
        <begin position="34"/>
        <end position="159"/>
    </location>
</feature>
<gene>
    <name evidence="8" type="ORF">HDF15_000065</name>
</gene>
<evidence type="ECO:0000313" key="8">
    <source>
        <dbReference type="EMBL" id="MBB5061740.1"/>
    </source>
</evidence>
<evidence type="ECO:0000256" key="6">
    <source>
        <dbReference type="SAM" id="Phobius"/>
    </source>
</evidence>
<dbReference type="PANTHER" id="PTHR42709">
    <property type="entry name" value="ALKALINE PHOSPHATASE LIKE PROTEIN"/>
    <property type="match status" value="1"/>
</dbReference>
<sequence>MSEKLIAILVAFISAGGYAGVVLLMAIQSACIPIPSEVIMPFAGYALAHSQMQLILLATLASLASNLGSIPAYWIGAKGGRPMVERFGRYLLLSKRDLDMAEHFFARFGSITVLIGRMLPIVRTFIAFPAGMAKMNQFRFHLYTFIGSWPWCYVLAYVGMKLGKRFQTDPRFKAVFDKFHHGVELVLLVGVVWFVWTHWKNRMGASEAETAS</sequence>
<feature type="transmembrane region" description="Helical" evidence="6">
    <location>
        <begin position="179"/>
        <end position="196"/>
    </location>
</feature>
<feature type="transmembrane region" description="Helical" evidence="6">
    <location>
        <begin position="6"/>
        <end position="34"/>
    </location>
</feature>
<evidence type="ECO:0000256" key="1">
    <source>
        <dbReference type="ARBA" id="ARBA00004651"/>
    </source>
</evidence>
<comment type="caution">
    <text evidence="8">The sequence shown here is derived from an EMBL/GenBank/DDBJ whole genome shotgun (WGS) entry which is preliminary data.</text>
</comment>
<dbReference type="RefSeq" id="WP_184252292.1">
    <property type="nucleotide sequence ID" value="NZ_JACHIO010000001.1"/>
</dbReference>
<evidence type="ECO:0000256" key="4">
    <source>
        <dbReference type="ARBA" id="ARBA00022989"/>
    </source>
</evidence>
<evidence type="ECO:0000259" key="7">
    <source>
        <dbReference type="Pfam" id="PF09335"/>
    </source>
</evidence>
<evidence type="ECO:0000256" key="3">
    <source>
        <dbReference type="ARBA" id="ARBA00022692"/>
    </source>
</evidence>
<proteinExistence type="predicted"/>